<dbReference type="InterPro" id="IPR036390">
    <property type="entry name" value="WH_DNA-bd_sf"/>
</dbReference>
<dbReference type="FunFam" id="3.40.190.290:FF:000001">
    <property type="entry name" value="Transcriptional regulator, LysR family"/>
    <property type="match status" value="1"/>
</dbReference>
<dbReference type="Pfam" id="PF03466">
    <property type="entry name" value="LysR_substrate"/>
    <property type="match status" value="1"/>
</dbReference>
<gene>
    <name evidence="6" type="primary">lysR</name>
    <name evidence="6" type="ORF">AGA_67</name>
</gene>
<dbReference type="Gene3D" id="3.40.190.290">
    <property type="match status" value="1"/>
</dbReference>
<comment type="similarity">
    <text evidence="1">Belongs to the LysR transcriptional regulatory family.</text>
</comment>
<name>A0A0U5FTS0_9PROT</name>
<evidence type="ECO:0000256" key="3">
    <source>
        <dbReference type="ARBA" id="ARBA00023125"/>
    </source>
</evidence>
<dbReference type="PATRIC" id="fig|431306.5.peg.2"/>
<dbReference type="Gene3D" id="1.10.10.10">
    <property type="entry name" value="Winged helix-like DNA-binding domain superfamily/Winged helix DNA-binding domain"/>
    <property type="match status" value="1"/>
</dbReference>
<feature type="domain" description="HTH lysR-type" evidence="5">
    <location>
        <begin position="21"/>
        <end position="78"/>
    </location>
</feature>
<dbReference type="GO" id="GO:0003700">
    <property type="term" value="F:DNA-binding transcription factor activity"/>
    <property type="evidence" value="ECO:0007669"/>
    <property type="project" value="InterPro"/>
</dbReference>
<dbReference type="GO" id="GO:0006351">
    <property type="term" value="P:DNA-templated transcription"/>
    <property type="evidence" value="ECO:0007669"/>
    <property type="project" value="TreeGrafter"/>
</dbReference>
<sequence length="327" mass="36136">MRVLARIPQPRPSYRSRSLLDRFTSMQVFVKVVQVGSFSAAARALALSPTMVTKHVTALEDRLGVTLFRRSTRHLSLTEAGRLFLEGGQRILADMEEVELAVTEQRREPRGHLRLNAPVSFAIRYVAPYLPEFSRLYPHVTVELGLNDRTVDLIDEGWDLTLRIRKMPASTLRSRRLATIRMVVCAAPAYLDRAGTPTHVEELSQHACLGYTLSGTNSANRWSFGERGEKTVSVSGPLSANNGDVLREAALAGAGIVYQPVFVVSEELRAGRLRALALDMPPVPGPDLHAVYAPGINLPLKTRAMIDFLTQCYAPTPPWEQALGNTL</sequence>
<dbReference type="InterPro" id="IPR036388">
    <property type="entry name" value="WH-like_DNA-bd_sf"/>
</dbReference>
<organism evidence="6 7">
    <name type="scientific">Acetobacter ghanensis</name>
    <dbReference type="NCBI Taxonomy" id="431306"/>
    <lineage>
        <taxon>Bacteria</taxon>
        <taxon>Pseudomonadati</taxon>
        <taxon>Pseudomonadota</taxon>
        <taxon>Alphaproteobacteria</taxon>
        <taxon>Acetobacterales</taxon>
        <taxon>Acetobacteraceae</taxon>
        <taxon>Acetobacter</taxon>
    </lineage>
</organism>
<reference evidence="7" key="1">
    <citation type="submission" date="2014-09" db="EMBL/GenBank/DDBJ databases">
        <authorList>
            <person name="Illeghems K.G."/>
        </authorList>
    </citation>
    <scope>NUCLEOTIDE SEQUENCE [LARGE SCALE GENOMIC DNA]</scope>
    <source>
        <strain evidence="7">LMG 23848T</strain>
    </source>
</reference>
<dbReference type="EMBL" id="LN609302">
    <property type="protein sequence ID" value="CEF53175.1"/>
    <property type="molecule type" value="Genomic_DNA"/>
</dbReference>
<dbReference type="PANTHER" id="PTHR30537">
    <property type="entry name" value="HTH-TYPE TRANSCRIPTIONAL REGULATOR"/>
    <property type="match status" value="1"/>
</dbReference>
<keyword evidence="4" id="KW-0804">Transcription</keyword>
<dbReference type="Pfam" id="PF00126">
    <property type="entry name" value="HTH_1"/>
    <property type="match status" value="1"/>
</dbReference>
<dbReference type="AlphaFoldDB" id="A0A0U5FTS0"/>
<dbReference type="PANTHER" id="PTHR30537:SF5">
    <property type="entry name" value="HTH-TYPE TRANSCRIPTIONAL ACTIVATOR TTDR-RELATED"/>
    <property type="match status" value="1"/>
</dbReference>
<dbReference type="InterPro" id="IPR058163">
    <property type="entry name" value="LysR-type_TF_proteobact-type"/>
</dbReference>
<evidence type="ECO:0000313" key="6">
    <source>
        <dbReference type="EMBL" id="CEF53175.1"/>
    </source>
</evidence>
<dbReference type="PROSITE" id="PS50931">
    <property type="entry name" value="HTH_LYSR"/>
    <property type="match status" value="1"/>
</dbReference>
<dbReference type="SUPFAM" id="SSF46785">
    <property type="entry name" value="Winged helix' DNA-binding domain"/>
    <property type="match status" value="1"/>
</dbReference>
<evidence type="ECO:0000256" key="1">
    <source>
        <dbReference type="ARBA" id="ARBA00009437"/>
    </source>
</evidence>
<accession>A0A0U5FTS0</accession>
<keyword evidence="3" id="KW-0238">DNA-binding</keyword>
<evidence type="ECO:0000256" key="2">
    <source>
        <dbReference type="ARBA" id="ARBA00023015"/>
    </source>
</evidence>
<evidence type="ECO:0000313" key="7">
    <source>
        <dbReference type="Proteomes" id="UP000068250"/>
    </source>
</evidence>
<keyword evidence="2" id="KW-0805">Transcription regulation</keyword>
<dbReference type="InterPro" id="IPR000847">
    <property type="entry name" value="LysR_HTH_N"/>
</dbReference>
<dbReference type="FunFam" id="1.10.10.10:FF:000001">
    <property type="entry name" value="LysR family transcriptional regulator"/>
    <property type="match status" value="1"/>
</dbReference>
<protein>
    <submittedName>
        <fullName evidence="6">LysR family transcriptional regulator</fullName>
    </submittedName>
</protein>
<evidence type="ECO:0000256" key="4">
    <source>
        <dbReference type="ARBA" id="ARBA00023163"/>
    </source>
</evidence>
<proteinExistence type="inferred from homology"/>
<dbReference type="CDD" id="cd08422">
    <property type="entry name" value="PBP2_CrgA_like"/>
    <property type="match status" value="1"/>
</dbReference>
<evidence type="ECO:0000259" key="5">
    <source>
        <dbReference type="PROSITE" id="PS50931"/>
    </source>
</evidence>
<dbReference type="Proteomes" id="UP000068250">
    <property type="component" value="Chromosome I"/>
</dbReference>
<dbReference type="InterPro" id="IPR005119">
    <property type="entry name" value="LysR_subst-bd"/>
</dbReference>
<dbReference type="SUPFAM" id="SSF53850">
    <property type="entry name" value="Periplasmic binding protein-like II"/>
    <property type="match status" value="1"/>
</dbReference>
<dbReference type="GO" id="GO:0043565">
    <property type="term" value="F:sequence-specific DNA binding"/>
    <property type="evidence" value="ECO:0007669"/>
    <property type="project" value="TreeGrafter"/>
</dbReference>
<dbReference type="STRING" id="431306.AGA_67"/>